<accession>A0A848MZV7</accession>
<dbReference type="SUPFAM" id="SSF52540">
    <property type="entry name" value="P-loop containing nucleoside triphosphate hydrolases"/>
    <property type="match status" value="1"/>
</dbReference>
<dbReference type="NCBIfam" id="TIGR01193">
    <property type="entry name" value="bacteriocin_ABC"/>
    <property type="match status" value="1"/>
</dbReference>
<protein>
    <submittedName>
        <fullName evidence="19">Peptide cleavage/export ABC transporter</fullName>
    </submittedName>
</protein>
<evidence type="ECO:0000313" key="19">
    <source>
        <dbReference type="EMBL" id="NMP59762.1"/>
    </source>
</evidence>
<dbReference type="Pfam" id="PF03412">
    <property type="entry name" value="Peptidase_C39"/>
    <property type="match status" value="1"/>
</dbReference>
<dbReference type="Gene3D" id="3.90.70.10">
    <property type="entry name" value="Cysteine proteinases"/>
    <property type="match status" value="1"/>
</dbReference>
<evidence type="ECO:0000256" key="13">
    <source>
        <dbReference type="ARBA" id="ARBA00023136"/>
    </source>
</evidence>
<keyword evidence="12 15" id="KW-1133">Transmembrane helix</keyword>
<dbReference type="GO" id="GO:0005886">
    <property type="term" value="C:plasma membrane"/>
    <property type="evidence" value="ECO:0007669"/>
    <property type="project" value="UniProtKB-SubCell"/>
</dbReference>
<comment type="caution">
    <text evidence="19">The sequence shown here is derived from an EMBL/GenBank/DDBJ whole genome shotgun (WGS) entry which is preliminary data.</text>
</comment>
<dbReference type="GO" id="GO:0015031">
    <property type="term" value="P:protein transport"/>
    <property type="evidence" value="ECO:0007669"/>
    <property type="project" value="UniProtKB-KW"/>
</dbReference>
<evidence type="ECO:0000256" key="1">
    <source>
        <dbReference type="ARBA" id="ARBA00004651"/>
    </source>
</evidence>
<dbReference type="PANTHER" id="PTHR24221">
    <property type="entry name" value="ATP-BINDING CASSETTE SUB-FAMILY B"/>
    <property type="match status" value="1"/>
</dbReference>
<keyword evidence="8" id="KW-0788">Thiol protease</keyword>
<keyword evidence="14" id="KW-0080">Bacteriocin transport</keyword>
<dbReference type="InterPro" id="IPR039421">
    <property type="entry name" value="Type_1_exporter"/>
</dbReference>
<dbReference type="Gene3D" id="1.20.1560.10">
    <property type="entry name" value="ABC transporter type 1, transmembrane domain"/>
    <property type="match status" value="1"/>
</dbReference>
<evidence type="ECO:0000256" key="8">
    <source>
        <dbReference type="ARBA" id="ARBA00022807"/>
    </source>
</evidence>
<dbReference type="InterPro" id="IPR003593">
    <property type="entry name" value="AAA+_ATPase"/>
</dbReference>
<dbReference type="PROSITE" id="PS50990">
    <property type="entry name" value="PEPTIDASE_C39"/>
    <property type="match status" value="1"/>
</dbReference>
<dbReference type="GO" id="GO:0006508">
    <property type="term" value="P:proteolysis"/>
    <property type="evidence" value="ECO:0007669"/>
    <property type="project" value="UniProtKB-KW"/>
</dbReference>
<dbReference type="InterPro" id="IPR005074">
    <property type="entry name" value="Peptidase_C39"/>
</dbReference>
<dbReference type="CDD" id="cd03228">
    <property type="entry name" value="ABCC_MRP_Like"/>
    <property type="match status" value="1"/>
</dbReference>
<dbReference type="GO" id="GO:0005524">
    <property type="term" value="F:ATP binding"/>
    <property type="evidence" value="ECO:0007669"/>
    <property type="project" value="UniProtKB-KW"/>
</dbReference>
<feature type="domain" description="ABC transporter" evidence="16">
    <location>
        <begin position="479"/>
        <end position="692"/>
    </location>
</feature>
<evidence type="ECO:0000256" key="15">
    <source>
        <dbReference type="SAM" id="Phobius"/>
    </source>
</evidence>
<dbReference type="InterPro" id="IPR017871">
    <property type="entry name" value="ABC_transporter-like_CS"/>
</dbReference>
<dbReference type="RefSeq" id="WP_074801990.1">
    <property type="nucleotide sequence ID" value="NZ_FOUC01000032.1"/>
</dbReference>
<evidence type="ECO:0000256" key="11">
    <source>
        <dbReference type="ARBA" id="ARBA00022967"/>
    </source>
</evidence>
<evidence type="ECO:0000256" key="14">
    <source>
        <dbReference type="ARBA" id="ARBA00043264"/>
    </source>
</evidence>
<name>A0A848MZV7_ENTMU</name>
<feature type="domain" description="Peptidase C39" evidence="18">
    <location>
        <begin position="8"/>
        <end position="133"/>
    </location>
</feature>
<evidence type="ECO:0000256" key="10">
    <source>
        <dbReference type="ARBA" id="ARBA00022927"/>
    </source>
</evidence>
<comment type="subcellular location">
    <subcellularLocation>
        <location evidence="1">Cell membrane</location>
        <topology evidence="1">Multi-pass membrane protein</topology>
    </subcellularLocation>
</comment>
<evidence type="ECO:0000256" key="2">
    <source>
        <dbReference type="ARBA" id="ARBA00022448"/>
    </source>
</evidence>
<evidence type="ECO:0000259" key="16">
    <source>
        <dbReference type="PROSITE" id="PS50893"/>
    </source>
</evidence>
<keyword evidence="11" id="KW-1278">Translocase</keyword>
<keyword evidence="9" id="KW-0067">ATP-binding</keyword>
<dbReference type="GO" id="GO:0008234">
    <property type="term" value="F:cysteine-type peptidase activity"/>
    <property type="evidence" value="ECO:0007669"/>
    <property type="project" value="UniProtKB-KW"/>
</dbReference>
<dbReference type="SMART" id="SM00382">
    <property type="entry name" value="AAA"/>
    <property type="match status" value="1"/>
</dbReference>
<dbReference type="PROSITE" id="PS50893">
    <property type="entry name" value="ABC_TRANSPORTER_2"/>
    <property type="match status" value="1"/>
</dbReference>
<keyword evidence="13 15" id="KW-0472">Membrane</keyword>
<keyword evidence="7" id="KW-0378">Hydrolase</keyword>
<keyword evidence="3" id="KW-1003">Cell membrane</keyword>
<dbReference type="InterPro" id="IPR027417">
    <property type="entry name" value="P-loop_NTPase"/>
</dbReference>
<evidence type="ECO:0000256" key="4">
    <source>
        <dbReference type="ARBA" id="ARBA00022670"/>
    </source>
</evidence>
<feature type="domain" description="ABC transmembrane type-1" evidence="17">
    <location>
        <begin position="164"/>
        <end position="445"/>
    </location>
</feature>
<dbReference type="EMBL" id="JABCAG010000084">
    <property type="protein sequence ID" value="NMP59762.1"/>
    <property type="molecule type" value="Genomic_DNA"/>
</dbReference>
<feature type="transmembrane region" description="Helical" evidence="15">
    <location>
        <begin position="389"/>
        <end position="410"/>
    </location>
</feature>
<keyword evidence="4" id="KW-0645">Protease</keyword>
<evidence type="ECO:0000256" key="3">
    <source>
        <dbReference type="ARBA" id="ARBA00022475"/>
    </source>
</evidence>
<dbReference type="InterPro" id="IPR005897">
    <property type="entry name" value="Pept_C39_ABC_bacteriocin"/>
</dbReference>
<dbReference type="PANTHER" id="PTHR24221:SF654">
    <property type="entry name" value="ATP-BINDING CASSETTE SUB-FAMILY B MEMBER 6"/>
    <property type="match status" value="1"/>
</dbReference>
<dbReference type="AlphaFoldDB" id="A0A848MZV7"/>
<evidence type="ECO:0000256" key="5">
    <source>
        <dbReference type="ARBA" id="ARBA00022692"/>
    </source>
</evidence>
<dbReference type="PROSITE" id="PS00211">
    <property type="entry name" value="ABC_TRANSPORTER_1"/>
    <property type="match status" value="1"/>
</dbReference>
<sequence length="692" mass="78494">MRQKLIKQYNEVDCGIACMQMILNNFHSWISVEVLRDLTETDSEGTCALGIVNGFAKLGINCEAYKANSDVWKENEFNYPVIANIVTNNQFLHYCIVYGVKKEKLLIADPAIGKYKESIEKFNNNWTGVILVAEKTPDFQPINNTKKSFFSSISLLKDQYKKILLVILSSLIITIIGILSSYYFRILIDWLLPEKDFLNLFMISISYIIGIFITSIFEITRRYNLEKLGQDVGRSILFKYLDHIFILPASFFSKRKTGDIVSRFSDANKIIEALASFTISIFLDLSSVIVVGIILININKQLFLITLSSIPFYILIILGSNKKMSRLNGEEMQTNSIVDSNFIEGLNGIYTIKALCSENKIVNQIYRSLNEFFDVSLKRNMYDSIIQNLKILVSLLTSAFVLWFGSYYVINGEITIGELITFNSLSIFFSTPLQNIINLQEKFQKAQVANNRLNDVFSINNENKDKFIHLAKLTEKATITFENVYFSYSTKYPNVLDNMSFSLPVSNNIGIKGDSGAGKSTLAQLLAGFYSPDNGRICINEQNIENINRKDLRKLITYVPQESFIMSGTIKDNLFLGLESIPDEQELEKVLKDTCLWSYITALPLGLDTYLEENGANLSGGQKQRIALARVLLSGSKILLLDEATSALDSKTEMLIFEKILKYPNKSIIIISHNDKLIDKCDIIIDLDERDS</sequence>
<feature type="transmembrane region" description="Helical" evidence="15">
    <location>
        <begin position="302"/>
        <end position="319"/>
    </location>
</feature>
<evidence type="ECO:0000256" key="7">
    <source>
        <dbReference type="ARBA" id="ARBA00022801"/>
    </source>
</evidence>
<organism evidence="19 20">
    <name type="scientific">Enterococcus mundtii</name>
    <dbReference type="NCBI Taxonomy" id="53346"/>
    <lineage>
        <taxon>Bacteria</taxon>
        <taxon>Bacillati</taxon>
        <taxon>Bacillota</taxon>
        <taxon>Bacilli</taxon>
        <taxon>Lactobacillales</taxon>
        <taxon>Enterococcaceae</taxon>
        <taxon>Enterococcus</taxon>
    </lineage>
</organism>
<dbReference type="InterPro" id="IPR011527">
    <property type="entry name" value="ABC1_TM_dom"/>
</dbReference>
<dbReference type="Gene3D" id="3.40.50.300">
    <property type="entry name" value="P-loop containing nucleotide triphosphate hydrolases"/>
    <property type="match status" value="1"/>
</dbReference>
<dbReference type="Proteomes" id="UP000557857">
    <property type="component" value="Unassembled WGS sequence"/>
</dbReference>
<keyword evidence="5 15" id="KW-0812">Transmembrane</keyword>
<dbReference type="InterPro" id="IPR036640">
    <property type="entry name" value="ABC1_TM_sf"/>
</dbReference>
<keyword evidence="10" id="KW-0653">Protein transport</keyword>
<dbReference type="CDD" id="cd02418">
    <property type="entry name" value="Peptidase_C39B"/>
    <property type="match status" value="1"/>
</dbReference>
<evidence type="ECO:0000313" key="20">
    <source>
        <dbReference type="Proteomes" id="UP000557857"/>
    </source>
</evidence>
<feature type="transmembrane region" description="Helical" evidence="15">
    <location>
        <begin position="163"/>
        <end position="185"/>
    </location>
</feature>
<dbReference type="Pfam" id="PF00005">
    <property type="entry name" value="ABC_tran"/>
    <property type="match status" value="1"/>
</dbReference>
<dbReference type="GO" id="GO:0016887">
    <property type="term" value="F:ATP hydrolysis activity"/>
    <property type="evidence" value="ECO:0007669"/>
    <property type="project" value="InterPro"/>
</dbReference>
<keyword evidence="6" id="KW-0547">Nucleotide-binding</keyword>
<gene>
    <name evidence="19" type="ORF">HI921_15075</name>
</gene>
<dbReference type="GO" id="GO:0043214">
    <property type="term" value="F:ABC-type bacteriocin transporter activity"/>
    <property type="evidence" value="ECO:0007669"/>
    <property type="project" value="InterPro"/>
</dbReference>
<dbReference type="CDD" id="cd18570">
    <property type="entry name" value="ABC_6TM_PCAT1_LagD_like"/>
    <property type="match status" value="1"/>
</dbReference>
<evidence type="ECO:0000259" key="17">
    <source>
        <dbReference type="PROSITE" id="PS50929"/>
    </source>
</evidence>
<dbReference type="Pfam" id="PF00664">
    <property type="entry name" value="ABC_membrane"/>
    <property type="match status" value="1"/>
</dbReference>
<dbReference type="PROSITE" id="PS50929">
    <property type="entry name" value="ABC_TM1F"/>
    <property type="match status" value="1"/>
</dbReference>
<evidence type="ECO:0000259" key="18">
    <source>
        <dbReference type="PROSITE" id="PS50990"/>
    </source>
</evidence>
<evidence type="ECO:0000256" key="6">
    <source>
        <dbReference type="ARBA" id="ARBA00022741"/>
    </source>
</evidence>
<proteinExistence type="predicted"/>
<dbReference type="GO" id="GO:0034040">
    <property type="term" value="F:ATPase-coupled lipid transmembrane transporter activity"/>
    <property type="evidence" value="ECO:0007669"/>
    <property type="project" value="TreeGrafter"/>
</dbReference>
<evidence type="ECO:0000256" key="9">
    <source>
        <dbReference type="ARBA" id="ARBA00022840"/>
    </source>
</evidence>
<feature type="transmembrane region" description="Helical" evidence="15">
    <location>
        <begin position="273"/>
        <end position="296"/>
    </location>
</feature>
<feature type="transmembrane region" description="Helical" evidence="15">
    <location>
        <begin position="197"/>
        <end position="217"/>
    </location>
</feature>
<keyword evidence="2" id="KW-0813">Transport</keyword>
<reference evidence="19 20" key="1">
    <citation type="submission" date="2020-04" db="EMBL/GenBank/DDBJ databases">
        <authorList>
            <person name="Abaymova A."/>
            <person name="Teymurazov M."/>
            <person name="Tazyna O."/>
            <person name="Chatushin Y."/>
            <person name="Svetoch E."/>
            <person name="Pereligyn V."/>
            <person name="Pohylenko V."/>
            <person name="Platonov M."/>
            <person name="Kartsev N."/>
            <person name="Skryabin Y."/>
            <person name="Sizova A."/>
            <person name="Solomentsev V."/>
            <person name="Kislichkina A."/>
            <person name="Bogun A."/>
        </authorList>
    </citation>
    <scope>NUCLEOTIDE SEQUENCE [LARGE SCALE GENOMIC DNA]</scope>
    <source>
        <strain evidence="20">SCPM-O-B-8398 (E28)</strain>
    </source>
</reference>
<dbReference type="SUPFAM" id="SSF90123">
    <property type="entry name" value="ABC transporter transmembrane region"/>
    <property type="match status" value="1"/>
</dbReference>
<evidence type="ECO:0000256" key="12">
    <source>
        <dbReference type="ARBA" id="ARBA00022989"/>
    </source>
</evidence>
<dbReference type="InterPro" id="IPR003439">
    <property type="entry name" value="ABC_transporter-like_ATP-bd"/>
</dbReference>